<evidence type="ECO:0000313" key="1">
    <source>
        <dbReference type="EMBL" id="MBB5152753.1"/>
    </source>
</evidence>
<dbReference type="AlphaFoldDB" id="A0A840Q7H6"/>
<name>A0A840Q7H6_9PSEU</name>
<dbReference type="EMBL" id="JACHIW010000001">
    <property type="protein sequence ID" value="MBB5152753.1"/>
    <property type="molecule type" value="Genomic_DNA"/>
</dbReference>
<sequence length="238" mass="25789">MIEVISARTWWCAPDERILWCVPLRKPEGSKPFILYSVKGLDEAGARRMPGARALSAVGGFLGEAALEVISPSEDVGGLRLRPQSAVVSGPGRDCLAAARLAQWQPANHKTKGRNPVWFLTSHRLGLLEFDPSKKVNDNDAGGVMSGLKTAVGRYVGGTTEERVPDAASPVDLPGFMVHMEIPRNEIASLTTVKQKVGDRKDLPFLRIGLVDGSTIDVSDEHNDERVQRMVAMSHGQG</sequence>
<proteinExistence type="predicted"/>
<comment type="caution">
    <text evidence="1">The sequence shown here is derived from an EMBL/GenBank/DDBJ whole genome shotgun (WGS) entry which is preliminary data.</text>
</comment>
<protein>
    <submittedName>
        <fullName evidence="1">Uncharacterized protein</fullName>
    </submittedName>
</protein>
<organism evidence="1 2">
    <name type="scientific">Saccharopolyspora phatthalungensis</name>
    <dbReference type="NCBI Taxonomy" id="664693"/>
    <lineage>
        <taxon>Bacteria</taxon>
        <taxon>Bacillati</taxon>
        <taxon>Actinomycetota</taxon>
        <taxon>Actinomycetes</taxon>
        <taxon>Pseudonocardiales</taxon>
        <taxon>Pseudonocardiaceae</taxon>
        <taxon>Saccharopolyspora</taxon>
    </lineage>
</organism>
<evidence type="ECO:0000313" key="2">
    <source>
        <dbReference type="Proteomes" id="UP000584374"/>
    </source>
</evidence>
<keyword evidence="2" id="KW-1185">Reference proteome</keyword>
<gene>
    <name evidence="1" type="ORF">BJ970_000287</name>
</gene>
<reference evidence="1 2" key="1">
    <citation type="submission" date="2020-08" db="EMBL/GenBank/DDBJ databases">
        <title>Sequencing the genomes of 1000 actinobacteria strains.</title>
        <authorList>
            <person name="Klenk H.-P."/>
        </authorList>
    </citation>
    <scope>NUCLEOTIDE SEQUENCE [LARGE SCALE GENOMIC DNA]</scope>
    <source>
        <strain evidence="1 2">DSM 45584</strain>
    </source>
</reference>
<dbReference type="RefSeq" id="WP_184722575.1">
    <property type="nucleotide sequence ID" value="NZ_JACHIW010000001.1"/>
</dbReference>
<accession>A0A840Q7H6</accession>
<dbReference type="Proteomes" id="UP000584374">
    <property type="component" value="Unassembled WGS sequence"/>
</dbReference>